<reference evidence="1 2" key="1">
    <citation type="submission" date="2020-08" db="EMBL/GenBank/DDBJ databases">
        <title>Genomic Encyclopedia of Type Strains, Phase IV (KMG-IV): sequencing the most valuable type-strain genomes for metagenomic binning, comparative biology and taxonomic classification.</title>
        <authorList>
            <person name="Goeker M."/>
        </authorList>
    </citation>
    <scope>NUCLEOTIDE SEQUENCE [LARGE SCALE GENOMIC DNA]</scope>
    <source>
        <strain evidence="1 2">DSM 27165</strain>
    </source>
</reference>
<comment type="caution">
    <text evidence="1">The sequence shown here is derived from an EMBL/GenBank/DDBJ whole genome shotgun (WGS) entry which is preliminary data.</text>
</comment>
<dbReference type="Proteomes" id="UP000575898">
    <property type="component" value="Unassembled WGS sequence"/>
</dbReference>
<dbReference type="AlphaFoldDB" id="A0A840MM60"/>
<sequence length="40" mass="4806">MAPGQLYILPHPMHAVYFNLKTYKTYKPRKSHIKETLLLY</sequence>
<dbReference type="EMBL" id="JACHHY010000009">
    <property type="protein sequence ID" value="MBB5018565.1"/>
    <property type="molecule type" value="Genomic_DNA"/>
</dbReference>
<gene>
    <name evidence="1" type="ORF">HNQ59_001854</name>
</gene>
<name>A0A840MM60_9PROT</name>
<protein>
    <submittedName>
        <fullName evidence="1">Uncharacterized protein</fullName>
    </submittedName>
</protein>
<evidence type="ECO:0000313" key="2">
    <source>
        <dbReference type="Proteomes" id="UP000575898"/>
    </source>
</evidence>
<keyword evidence="2" id="KW-1185">Reference proteome</keyword>
<organism evidence="1 2">
    <name type="scientific">Chitinivorax tropicus</name>
    <dbReference type="NCBI Taxonomy" id="714531"/>
    <lineage>
        <taxon>Bacteria</taxon>
        <taxon>Pseudomonadati</taxon>
        <taxon>Pseudomonadota</taxon>
        <taxon>Betaproteobacteria</taxon>
        <taxon>Chitinivorax</taxon>
    </lineage>
</organism>
<accession>A0A840MM60</accession>
<evidence type="ECO:0000313" key="1">
    <source>
        <dbReference type="EMBL" id="MBB5018565.1"/>
    </source>
</evidence>
<proteinExistence type="predicted"/>